<proteinExistence type="predicted"/>
<dbReference type="RefSeq" id="WP_193123856.1">
    <property type="nucleotide sequence ID" value="NZ_JADBGI010000022.1"/>
</dbReference>
<reference evidence="2 3" key="1">
    <citation type="submission" date="2020-09" db="EMBL/GenBank/DDBJ databases">
        <title>Diversity and distribution of actinomycetes associated with coral in the coast of Hainan.</title>
        <authorList>
            <person name="Li F."/>
        </authorList>
    </citation>
    <scope>NUCLEOTIDE SEQUENCE [LARGE SCALE GENOMIC DNA]</scope>
    <source>
        <strain evidence="2 3">HNM0947</strain>
    </source>
</reference>
<dbReference type="SUPFAM" id="SSF46785">
    <property type="entry name" value="Winged helix' DNA-binding domain"/>
    <property type="match status" value="1"/>
</dbReference>
<dbReference type="SMART" id="SM00347">
    <property type="entry name" value="HTH_MARR"/>
    <property type="match status" value="1"/>
</dbReference>
<dbReference type="InterPro" id="IPR052526">
    <property type="entry name" value="HTH-type_Bedaq_tolerance"/>
</dbReference>
<dbReference type="Gene3D" id="1.10.10.10">
    <property type="entry name" value="Winged helix-like DNA-binding domain superfamily/Winged helix DNA-binding domain"/>
    <property type="match status" value="1"/>
</dbReference>
<dbReference type="Pfam" id="PF01047">
    <property type="entry name" value="MarR"/>
    <property type="match status" value="1"/>
</dbReference>
<comment type="caution">
    <text evidence="2">The sequence shown here is derived from an EMBL/GenBank/DDBJ whole genome shotgun (WGS) entry which is preliminary data.</text>
</comment>
<sequence length="152" mass="16754">MVEPTPSSGEVLTALLERVYVLNRLASTRTPGGHSPSYYRVLGLLTDHGSQRVGDLAAAAHMSQPGMTKTINLLVDQGFATRSHDPDDSRVTLVTITDAGREQIRTRAEEIVDRLLTDVEPLSESERRTLQETVRILESRIPGASAPHERDR</sequence>
<dbReference type="InterPro" id="IPR036388">
    <property type="entry name" value="WH-like_DNA-bd_sf"/>
</dbReference>
<feature type="domain" description="HTH marR-type" evidence="1">
    <location>
        <begin position="9"/>
        <end position="139"/>
    </location>
</feature>
<dbReference type="InterPro" id="IPR036390">
    <property type="entry name" value="WH_DNA-bd_sf"/>
</dbReference>
<evidence type="ECO:0000313" key="2">
    <source>
        <dbReference type="EMBL" id="MBE3001263.1"/>
    </source>
</evidence>
<protein>
    <submittedName>
        <fullName evidence="2">MarR family transcriptional regulator</fullName>
    </submittedName>
</protein>
<dbReference type="PROSITE" id="PS50995">
    <property type="entry name" value="HTH_MARR_2"/>
    <property type="match status" value="1"/>
</dbReference>
<keyword evidence="3" id="KW-1185">Reference proteome</keyword>
<dbReference type="Proteomes" id="UP000806528">
    <property type="component" value="Unassembled WGS sequence"/>
</dbReference>
<organism evidence="2 3">
    <name type="scientific">Nocardiopsis coralli</name>
    <dbReference type="NCBI Taxonomy" id="2772213"/>
    <lineage>
        <taxon>Bacteria</taxon>
        <taxon>Bacillati</taxon>
        <taxon>Actinomycetota</taxon>
        <taxon>Actinomycetes</taxon>
        <taxon>Streptosporangiales</taxon>
        <taxon>Nocardiopsidaceae</taxon>
        <taxon>Nocardiopsis</taxon>
    </lineage>
</organism>
<gene>
    <name evidence="2" type="ORF">IDM40_21580</name>
</gene>
<name>A0ABR9PBQ4_9ACTN</name>
<accession>A0ABR9PBQ4</accession>
<dbReference type="PANTHER" id="PTHR39515">
    <property type="entry name" value="CONSERVED PROTEIN"/>
    <property type="match status" value="1"/>
</dbReference>
<evidence type="ECO:0000313" key="3">
    <source>
        <dbReference type="Proteomes" id="UP000806528"/>
    </source>
</evidence>
<dbReference type="InterPro" id="IPR000835">
    <property type="entry name" value="HTH_MarR-typ"/>
</dbReference>
<dbReference type="EMBL" id="JADBGI010000022">
    <property type="protein sequence ID" value="MBE3001263.1"/>
    <property type="molecule type" value="Genomic_DNA"/>
</dbReference>
<dbReference type="PANTHER" id="PTHR39515:SF2">
    <property type="entry name" value="HTH-TYPE TRANSCRIPTIONAL REGULATOR RV0880"/>
    <property type="match status" value="1"/>
</dbReference>
<evidence type="ECO:0000259" key="1">
    <source>
        <dbReference type="PROSITE" id="PS50995"/>
    </source>
</evidence>